<evidence type="ECO:0000256" key="1">
    <source>
        <dbReference type="ARBA" id="ARBA00037226"/>
    </source>
</evidence>
<organism evidence="3">
    <name type="scientific">Pseudogymnoascus destructans</name>
    <dbReference type="NCBI Taxonomy" id="655981"/>
    <lineage>
        <taxon>Eukaryota</taxon>
        <taxon>Fungi</taxon>
        <taxon>Dikarya</taxon>
        <taxon>Ascomycota</taxon>
        <taxon>Pezizomycotina</taxon>
        <taxon>Leotiomycetes</taxon>
        <taxon>Thelebolales</taxon>
        <taxon>Thelebolaceae</taxon>
        <taxon>Pseudogymnoascus</taxon>
    </lineage>
</organism>
<name>A0A177A4A9_9PEZI</name>
<dbReference type="AlphaFoldDB" id="A0A177A4A9"/>
<dbReference type="SUPFAM" id="SSF46609">
    <property type="entry name" value="Fe,Mn superoxide dismutase (SOD), N-terminal domain"/>
    <property type="match status" value="1"/>
</dbReference>
<gene>
    <name evidence="3" type="ORF">VC83_07012</name>
</gene>
<protein>
    <recommendedName>
        <fullName evidence="2">Manganese/iron superoxide dismutase C-terminal domain-containing protein</fullName>
    </recommendedName>
</protein>
<dbReference type="InterPro" id="IPR036314">
    <property type="entry name" value="SOD_C_sf"/>
</dbReference>
<dbReference type="GO" id="GO:0004784">
    <property type="term" value="F:superoxide dismutase activity"/>
    <property type="evidence" value="ECO:0007669"/>
    <property type="project" value="InterPro"/>
</dbReference>
<proteinExistence type="predicted"/>
<dbReference type="PANTHER" id="PTHR43595:SF2">
    <property type="entry name" value="SMALL RIBOSOMAL SUBUNIT PROTEIN MS42"/>
    <property type="match status" value="1"/>
</dbReference>
<accession>A0A177A4A9</accession>
<dbReference type="Gene3D" id="3.55.40.20">
    <property type="entry name" value="Iron/manganese superoxide dismutase, C-terminal domain"/>
    <property type="match status" value="1"/>
</dbReference>
<dbReference type="eggNOG" id="KOG0876">
    <property type="taxonomic scope" value="Eukaryota"/>
</dbReference>
<dbReference type="GeneID" id="36290062"/>
<dbReference type="Proteomes" id="UP000077154">
    <property type="component" value="Unassembled WGS sequence"/>
</dbReference>
<dbReference type="InterPro" id="IPR036324">
    <property type="entry name" value="Mn/Fe_SOD_N_sf"/>
</dbReference>
<dbReference type="InterPro" id="IPR019832">
    <property type="entry name" value="Mn/Fe_SOD_C"/>
</dbReference>
<dbReference type="PANTHER" id="PTHR43595">
    <property type="entry name" value="37S RIBOSOMAL PROTEIN S26, MITOCHONDRIAL"/>
    <property type="match status" value="1"/>
</dbReference>
<dbReference type="GO" id="GO:0046872">
    <property type="term" value="F:metal ion binding"/>
    <property type="evidence" value="ECO:0007669"/>
    <property type="project" value="InterPro"/>
</dbReference>
<reference evidence="3" key="1">
    <citation type="submission" date="2016-03" db="EMBL/GenBank/DDBJ databases">
        <title>Updated assembly of Pseudogymnoascus destructans, the fungus causing white-nose syndrome of bats.</title>
        <authorList>
            <person name="Palmer J.M."/>
            <person name="Drees K.P."/>
            <person name="Foster J.T."/>
            <person name="Lindner D.L."/>
        </authorList>
    </citation>
    <scope>NUCLEOTIDE SEQUENCE [LARGE SCALE GENOMIC DNA]</scope>
    <source>
        <strain evidence="3">20631-21</strain>
    </source>
</reference>
<dbReference type="GO" id="GO:0005737">
    <property type="term" value="C:cytoplasm"/>
    <property type="evidence" value="ECO:0007669"/>
    <property type="project" value="TreeGrafter"/>
</dbReference>
<feature type="domain" description="Manganese/iron superoxide dismutase C-terminal" evidence="2">
    <location>
        <begin position="112"/>
        <end position="165"/>
    </location>
</feature>
<feature type="domain" description="Manganese/iron superoxide dismutase C-terminal" evidence="2">
    <location>
        <begin position="228"/>
        <end position="268"/>
    </location>
</feature>
<dbReference type="EMBL" id="KV441402">
    <property type="protein sequence ID" value="OAF56947.1"/>
    <property type="molecule type" value="Genomic_DNA"/>
</dbReference>
<evidence type="ECO:0000259" key="2">
    <source>
        <dbReference type="Pfam" id="PF02777"/>
    </source>
</evidence>
<comment type="function">
    <text evidence="1">Component of the mitochondrial ribosome (mitoribosome), a dedicated translation machinery responsible for the synthesis of mitochondrial genome-encoded proteins, including at least some of the essential transmembrane subunits of the mitochondrial respiratory chain. The mitoribosomes are attached to the mitochondrial inner membrane and translation products are cotranslationally integrated into the membrane.</text>
</comment>
<sequence length="283" mass="31513">MLRPRIIRALPTLRRSIHRLPPLEKFQEGIPGLLTQDGFRIAWTEYQGLMLEKLNALTVGSGEDYSSSTKNLLIKYARQPSMASLFNHASMAHNNHFFFSTLSTDTTAMPASLQRGLEASFSSIDTLRREFVATANAMFGPGFVWLVKTKEGKYALLTTYIAGSPYPGAHWRRQTKDMNTEAAPVTADPANAAEYYRQQAIANMPIANTVGAHGPFSASAKSAPGGVDVNPILCVSTWQHVYMPDWGVLQKKQFLEAWWDRIDWNVVADAAGDSKFQGPQFRR</sequence>
<dbReference type="RefSeq" id="XP_024322238.1">
    <property type="nucleotide sequence ID" value="XM_024470592.1"/>
</dbReference>
<dbReference type="SUPFAM" id="SSF54719">
    <property type="entry name" value="Fe,Mn superoxide dismutase (SOD), C-terminal domain"/>
    <property type="match status" value="1"/>
</dbReference>
<dbReference type="Pfam" id="PF02777">
    <property type="entry name" value="Sod_Fe_C"/>
    <property type="match status" value="2"/>
</dbReference>
<dbReference type="VEuPathDB" id="FungiDB:GMDG_04133"/>
<dbReference type="OrthoDB" id="275227at2759"/>
<evidence type="ECO:0000313" key="3">
    <source>
        <dbReference type="EMBL" id="OAF56947.1"/>
    </source>
</evidence>